<evidence type="ECO:0008006" key="13">
    <source>
        <dbReference type="Google" id="ProtNLM"/>
    </source>
</evidence>
<feature type="domain" description="Plastocyanin-like" evidence="8">
    <location>
        <begin position="162"/>
        <end position="313"/>
    </location>
</feature>
<keyword evidence="6" id="KW-0325">Glycoprotein</keyword>
<accession>A0ABR3JFV2</accession>
<dbReference type="CDD" id="cd13882">
    <property type="entry name" value="CuRO_2_Tv-LCC_like"/>
    <property type="match status" value="1"/>
</dbReference>
<dbReference type="Gene3D" id="2.60.40.420">
    <property type="entry name" value="Cupredoxins - blue copper proteins"/>
    <property type="match status" value="3"/>
</dbReference>
<dbReference type="InterPro" id="IPR002355">
    <property type="entry name" value="Cu_oxidase_Cu_BS"/>
</dbReference>
<evidence type="ECO:0000313" key="11">
    <source>
        <dbReference type="EMBL" id="KAL0954604.1"/>
    </source>
</evidence>
<dbReference type="PROSITE" id="PS00079">
    <property type="entry name" value="MULTICOPPER_OXIDASE1"/>
    <property type="match status" value="2"/>
</dbReference>
<evidence type="ECO:0000256" key="5">
    <source>
        <dbReference type="ARBA" id="ARBA00023157"/>
    </source>
</evidence>
<dbReference type="InterPro" id="IPR008972">
    <property type="entry name" value="Cupredoxin"/>
</dbReference>
<dbReference type="InterPro" id="IPR045087">
    <property type="entry name" value="Cu-oxidase_fam"/>
</dbReference>
<evidence type="ECO:0000256" key="6">
    <source>
        <dbReference type="ARBA" id="ARBA00023180"/>
    </source>
</evidence>
<dbReference type="Pfam" id="PF00394">
    <property type="entry name" value="Cu-oxidase"/>
    <property type="match status" value="1"/>
</dbReference>
<gene>
    <name evidence="11" type="ORF">HGRIS_003564</name>
</gene>
<feature type="domain" description="Plastocyanin-like" evidence="9">
    <location>
        <begin position="374"/>
        <end position="492"/>
    </location>
</feature>
<dbReference type="SUPFAM" id="SSF49503">
    <property type="entry name" value="Cupredoxins"/>
    <property type="match status" value="3"/>
</dbReference>
<dbReference type="Pfam" id="PF07731">
    <property type="entry name" value="Cu-oxidase_2"/>
    <property type="match status" value="1"/>
</dbReference>
<keyword evidence="7" id="KW-0732">Signal</keyword>
<dbReference type="Pfam" id="PF07732">
    <property type="entry name" value="Cu-oxidase_3"/>
    <property type="match status" value="1"/>
</dbReference>
<comment type="caution">
    <text evidence="11">The sequence shown here is derived from an EMBL/GenBank/DDBJ whole genome shotgun (WGS) entry which is preliminary data.</text>
</comment>
<evidence type="ECO:0000256" key="4">
    <source>
        <dbReference type="ARBA" id="ARBA00023008"/>
    </source>
</evidence>
<evidence type="ECO:0000256" key="2">
    <source>
        <dbReference type="ARBA" id="ARBA00022723"/>
    </source>
</evidence>
<dbReference type="Proteomes" id="UP001556367">
    <property type="component" value="Unassembled WGS sequence"/>
</dbReference>
<evidence type="ECO:0000259" key="9">
    <source>
        <dbReference type="Pfam" id="PF07731"/>
    </source>
</evidence>
<feature type="chain" id="PRO_5045201760" description="Laccase" evidence="7">
    <location>
        <begin position="21"/>
        <end position="522"/>
    </location>
</feature>
<organism evidence="11 12">
    <name type="scientific">Hohenbuehelia grisea</name>
    <dbReference type="NCBI Taxonomy" id="104357"/>
    <lineage>
        <taxon>Eukaryota</taxon>
        <taxon>Fungi</taxon>
        <taxon>Dikarya</taxon>
        <taxon>Basidiomycota</taxon>
        <taxon>Agaricomycotina</taxon>
        <taxon>Agaricomycetes</taxon>
        <taxon>Agaricomycetidae</taxon>
        <taxon>Agaricales</taxon>
        <taxon>Pleurotineae</taxon>
        <taxon>Pleurotaceae</taxon>
        <taxon>Hohenbuehelia</taxon>
    </lineage>
</organism>
<dbReference type="PANTHER" id="PTHR11709:SF511">
    <property type="entry name" value="LACCASE"/>
    <property type="match status" value="1"/>
</dbReference>
<dbReference type="InterPro" id="IPR001117">
    <property type="entry name" value="Cu-oxidase_2nd"/>
</dbReference>
<keyword evidence="3" id="KW-0560">Oxidoreductase</keyword>
<dbReference type="PROSITE" id="PS00080">
    <property type="entry name" value="MULTICOPPER_OXIDASE2"/>
    <property type="match status" value="1"/>
</dbReference>
<dbReference type="PANTHER" id="PTHR11709">
    <property type="entry name" value="MULTI-COPPER OXIDASE"/>
    <property type="match status" value="1"/>
</dbReference>
<evidence type="ECO:0000259" key="10">
    <source>
        <dbReference type="Pfam" id="PF07732"/>
    </source>
</evidence>
<protein>
    <recommendedName>
        <fullName evidence="13">Laccase</fullName>
    </recommendedName>
</protein>
<feature type="signal peptide" evidence="7">
    <location>
        <begin position="1"/>
        <end position="20"/>
    </location>
</feature>
<keyword evidence="2" id="KW-0479">Metal-binding</keyword>
<evidence type="ECO:0000313" key="12">
    <source>
        <dbReference type="Proteomes" id="UP001556367"/>
    </source>
</evidence>
<feature type="domain" description="Plastocyanin-like" evidence="10">
    <location>
        <begin position="29"/>
        <end position="149"/>
    </location>
</feature>
<comment type="similarity">
    <text evidence="1">Belongs to the multicopper oxidase family.</text>
</comment>
<dbReference type="InterPro" id="IPR033138">
    <property type="entry name" value="Cu_oxidase_CS"/>
</dbReference>
<dbReference type="CDD" id="cd13903">
    <property type="entry name" value="CuRO_3_Tv-LCC_like"/>
    <property type="match status" value="1"/>
</dbReference>
<dbReference type="EMBL" id="JASNQZ010000007">
    <property type="protein sequence ID" value="KAL0954604.1"/>
    <property type="molecule type" value="Genomic_DNA"/>
</dbReference>
<dbReference type="InterPro" id="IPR011707">
    <property type="entry name" value="Cu-oxidase-like_N"/>
</dbReference>
<keyword evidence="5" id="KW-1015">Disulfide bond</keyword>
<proteinExistence type="inferred from homology"/>
<dbReference type="InterPro" id="IPR011706">
    <property type="entry name" value="Cu-oxidase_C"/>
</dbReference>
<keyword evidence="4" id="KW-0186">Copper</keyword>
<evidence type="ECO:0000256" key="7">
    <source>
        <dbReference type="SAM" id="SignalP"/>
    </source>
</evidence>
<sequence>MVYFASRLAALLGLLPAALAVTKQVDFKIQNKIIAPDGFSRHAIVVNGQFPGTPIVLNKNDKIQINTHNQLTDPGMRRSTSIHWHGLFQHKTSGMDGPSFVNQCPIAPNTTFLYDFDTAGQTGNYWYHSHLSTQYCDGLRGTFIIYDPDDPLKHLYDVDDASTVITLADWYHDLAPHAQTQFFQTGSVPIPDSGLINGVGRYNGGPLVPFAVINVEKGKRYRFRLIQISCRPFFTFSVDGHTFDVMEFDGVEHDPVPAQNVDVYAAQRVSIILNANQTVDNYWIRAPLTGGNPAGNPNLNITLIKAILRYKGAPAVEPTTIATVNGTKLNEADMHPIAQEGPGNLGSGPADVAITLNIAQPNPPFFDINGISYLSPSVPVLLQMLSGARTPQDFLPSEQVFILPANKIIEISIPGAGAHPFHLHGHTFDVVRSSNSDTFNFVNPPRRDVIAINGGNTTFRFFSGNSGAWFLHCHIDWHLEAGLAVVFAERPAEVSTGPEAQIVPADWKTLCPSYDALTPEFQ</sequence>
<name>A0ABR3JFV2_9AGAR</name>
<reference evidence="12" key="1">
    <citation type="submission" date="2024-06" db="EMBL/GenBank/DDBJ databases">
        <title>Multi-omics analyses provide insights into the biosynthesis of the anticancer antibiotic pleurotin in Hohenbuehelia grisea.</title>
        <authorList>
            <person name="Weaver J.A."/>
            <person name="Alberti F."/>
        </authorList>
    </citation>
    <scope>NUCLEOTIDE SEQUENCE [LARGE SCALE GENOMIC DNA]</scope>
    <source>
        <strain evidence="12">T-177</strain>
    </source>
</reference>
<evidence type="ECO:0000256" key="3">
    <source>
        <dbReference type="ARBA" id="ARBA00023002"/>
    </source>
</evidence>
<evidence type="ECO:0000259" key="8">
    <source>
        <dbReference type="Pfam" id="PF00394"/>
    </source>
</evidence>
<evidence type="ECO:0000256" key="1">
    <source>
        <dbReference type="ARBA" id="ARBA00010609"/>
    </source>
</evidence>
<keyword evidence="12" id="KW-1185">Reference proteome</keyword>